<name>A0A9P7A0Q5_9AGAM</name>
<protein>
    <submittedName>
        <fullName evidence="2">Uncharacterized protein</fullName>
    </submittedName>
</protein>
<sequence length="315" mass="34966">MGIPLDKAALVGLFLQTLFYGVFLTLYWLTLFVLLKKTGIQRQLLIPVGTLLLFIATAHLILEFVRALEAFVFQVNTLGADAYYSNLASPLALASLALYITQTILADGVVVWRCYMIHNRRLLVAILGCIVLLIYGTSGYYVVWSFSRTHPLGNTYISITIFYTLTMLISVSCTTLIAWRIYRTHRFIPKGLATFLPVFIVVVESGALYATSVLALLVATLTGSNAQYIMLTVIPPIVGITFCLIVLQVHFHVGGSPSEHSAKPRGILLRERGVRDTDFSNQPITVHITEETEIVQSDMMRGKNSQLDSEGVFQV</sequence>
<reference evidence="2" key="1">
    <citation type="journal article" date="2020" name="New Phytol.">
        <title>Comparative genomics reveals dynamic genome evolution in host specialist ectomycorrhizal fungi.</title>
        <authorList>
            <person name="Lofgren L.A."/>
            <person name="Nguyen N.H."/>
            <person name="Vilgalys R."/>
            <person name="Ruytinx J."/>
            <person name="Liao H.L."/>
            <person name="Branco S."/>
            <person name="Kuo A."/>
            <person name="LaButti K."/>
            <person name="Lipzen A."/>
            <person name="Andreopoulos W."/>
            <person name="Pangilinan J."/>
            <person name="Riley R."/>
            <person name="Hundley H."/>
            <person name="Na H."/>
            <person name="Barry K."/>
            <person name="Grigoriev I.V."/>
            <person name="Stajich J.E."/>
            <person name="Kennedy P.G."/>
        </authorList>
    </citation>
    <scope>NUCLEOTIDE SEQUENCE</scope>
    <source>
        <strain evidence="2">DOB743</strain>
    </source>
</reference>
<dbReference type="AlphaFoldDB" id="A0A9P7A0Q5"/>
<feature type="transmembrane region" description="Helical" evidence="1">
    <location>
        <begin position="122"/>
        <end position="144"/>
    </location>
</feature>
<keyword evidence="3" id="KW-1185">Reference proteome</keyword>
<evidence type="ECO:0000313" key="3">
    <source>
        <dbReference type="Proteomes" id="UP000714275"/>
    </source>
</evidence>
<dbReference type="OrthoDB" id="2756618at2759"/>
<feature type="transmembrane region" description="Helical" evidence="1">
    <location>
        <begin position="194"/>
        <end position="222"/>
    </location>
</feature>
<keyword evidence="1" id="KW-1133">Transmembrane helix</keyword>
<proteinExistence type="predicted"/>
<keyword evidence="1" id="KW-0472">Membrane</keyword>
<organism evidence="2 3">
    <name type="scientific">Suillus placidus</name>
    <dbReference type="NCBI Taxonomy" id="48579"/>
    <lineage>
        <taxon>Eukaryota</taxon>
        <taxon>Fungi</taxon>
        <taxon>Dikarya</taxon>
        <taxon>Basidiomycota</taxon>
        <taxon>Agaricomycotina</taxon>
        <taxon>Agaricomycetes</taxon>
        <taxon>Agaricomycetidae</taxon>
        <taxon>Boletales</taxon>
        <taxon>Suillineae</taxon>
        <taxon>Suillaceae</taxon>
        <taxon>Suillus</taxon>
    </lineage>
</organism>
<feature type="transmembrane region" description="Helical" evidence="1">
    <location>
        <begin position="156"/>
        <end position="182"/>
    </location>
</feature>
<evidence type="ECO:0000256" key="1">
    <source>
        <dbReference type="SAM" id="Phobius"/>
    </source>
</evidence>
<keyword evidence="1" id="KW-0812">Transmembrane</keyword>
<dbReference type="Proteomes" id="UP000714275">
    <property type="component" value="Unassembled WGS sequence"/>
</dbReference>
<feature type="transmembrane region" description="Helical" evidence="1">
    <location>
        <begin position="12"/>
        <end position="35"/>
    </location>
</feature>
<accession>A0A9P7A0Q5</accession>
<feature type="transmembrane region" description="Helical" evidence="1">
    <location>
        <begin position="44"/>
        <end position="62"/>
    </location>
</feature>
<dbReference type="EMBL" id="JABBWD010000011">
    <property type="protein sequence ID" value="KAG1779615.1"/>
    <property type="molecule type" value="Genomic_DNA"/>
</dbReference>
<feature type="transmembrane region" description="Helical" evidence="1">
    <location>
        <begin position="228"/>
        <end position="247"/>
    </location>
</feature>
<feature type="transmembrane region" description="Helical" evidence="1">
    <location>
        <begin position="82"/>
        <end position="101"/>
    </location>
</feature>
<gene>
    <name evidence="2" type="ORF">EV702DRAFT_78627</name>
</gene>
<evidence type="ECO:0000313" key="2">
    <source>
        <dbReference type="EMBL" id="KAG1779615.1"/>
    </source>
</evidence>
<comment type="caution">
    <text evidence="2">The sequence shown here is derived from an EMBL/GenBank/DDBJ whole genome shotgun (WGS) entry which is preliminary data.</text>
</comment>